<evidence type="ECO:0000259" key="2">
    <source>
        <dbReference type="Pfam" id="PF03016"/>
    </source>
</evidence>
<evidence type="ECO:0000256" key="1">
    <source>
        <dbReference type="ARBA" id="ARBA00010271"/>
    </source>
</evidence>
<accession>A0A2G8KBZ4</accession>
<dbReference type="GO" id="GO:0015012">
    <property type="term" value="P:heparan sulfate proteoglycan biosynthetic process"/>
    <property type="evidence" value="ECO:0007669"/>
    <property type="project" value="UniProtKB-ARBA"/>
</dbReference>
<dbReference type="STRING" id="307972.A0A2G8KBZ4"/>
<evidence type="ECO:0000313" key="3">
    <source>
        <dbReference type="EMBL" id="PIK45527.1"/>
    </source>
</evidence>
<dbReference type="AlphaFoldDB" id="A0A2G8KBZ4"/>
<dbReference type="EMBL" id="MRZV01000707">
    <property type="protein sequence ID" value="PIK45527.1"/>
    <property type="molecule type" value="Genomic_DNA"/>
</dbReference>
<reference evidence="3 4" key="1">
    <citation type="journal article" date="2017" name="PLoS Biol.">
        <title>The sea cucumber genome provides insights into morphological evolution and visceral regeneration.</title>
        <authorList>
            <person name="Zhang X."/>
            <person name="Sun L."/>
            <person name="Yuan J."/>
            <person name="Sun Y."/>
            <person name="Gao Y."/>
            <person name="Zhang L."/>
            <person name="Li S."/>
            <person name="Dai H."/>
            <person name="Hamel J.F."/>
            <person name="Liu C."/>
            <person name="Yu Y."/>
            <person name="Liu S."/>
            <person name="Lin W."/>
            <person name="Guo K."/>
            <person name="Jin S."/>
            <person name="Xu P."/>
            <person name="Storey K.B."/>
            <person name="Huan P."/>
            <person name="Zhang T."/>
            <person name="Zhou Y."/>
            <person name="Zhang J."/>
            <person name="Lin C."/>
            <person name="Li X."/>
            <person name="Xing L."/>
            <person name="Huo D."/>
            <person name="Sun M."/>
            <person name="Wang L."/>
            <person name="Mercier A."/>
            <person name="Li F."/>
            <person name="Yang H."/>
            <person name="Xiang J."/>
        </authorList>
    </citation>
    <scope>NUCLEOTIDE SEQUENCE [LARGE SCALE GENOMIC DNA]</scope>
    <source>
        <strain evidence="3">Shaxun</strain>
        <tissue evidence="3">Muscle</tissue>
    </source>
</reference>
<dbReference type="PANTHER" id="PTHR11062:SF281">
    <property type="entry name" value="EXOSTOSIN-LIKE 2"/>
    <property type="match status" value="1"/>
</dbReference>
<proteinExistence type="inferred from homology"/>
<dbReference type="OrthoDB" id="1924787at2759"/>
<feature type="domain" description="Exostosin GT47" evidence="2">
    <location>
        <begin position="49"/>
        <end position="181"/>
    </location>
</feature>
<dbReference type="GO" id="GO:0016757">
    <property type="term" value="F:glycosyltransferase activity"/>
    <property type="evidence" value="ECO:0007669"/>
    <property type="project" value="UniProtKB-KW"/>
</dbReference>
<keyword evidence="3" id="KW-0808">Transferase</keyword>
<dbReference type="InterPro" id="IPR004263">
    <property type="entry name" value="Exostosin"/>
</dbReference>
<dbReference type="PANTHER" id="PTHR11062">
    <property type="entry name" value="EXOSTOSIN HEPARAN SULFATE GLYCOSYLTRANSFERASE -RELATED"/>
    <property type="match status" value="1"/>
</dbReference>
<comment type="similarity">
    <text evidence="1">Belongs to the glycosyltransferase 47 family.</text>
</comment>
<dbReference type="Pfam" id="PF03016">
    <property type="entry name" value="Exostosin_GT47"/>
    <property type="match status" value="1"/>
</dbReference>
<gene>
    <name evidence="3" type="ORF">BSL78_17598</name>
</gene>
<name>A0A2G8KBZ4_STIJA</name>
<organism evidence="3 4">
    <name type="scientific">Stichopus japonicus</name>
    <name type="common">Sea cucumber</name>
    <dbReference type="NCBI Taxonomy" id="307972"/>
    <lineage>
        <taxon>Eukaryota</taxon>
        <taxon>Metazoa</taxon>
        <taxon>Echinodermata</taxon>
        <taxon>Eleutherozoa</taxon>
        <taxon>Echinozoa</taxon>
        <taxon>Holothuroidea</taxon>
        <taxon>Aspidochirotacea</taxon>
        <taxon>Aspidochirotida</taxon>
        <taxon>Stichopodidae</taxon>
        <taxon>Apostichopus</taxon>
    </lineage>
</organism>
<evidence type="ECO:0000313" key="4">
    <source>
        <dbReference type="Proteomes" id="UP000230750"/>
    </source>
</evidence>
<dbReference type="InterPro" id="IPR040911">
    <property type="entry name" value="Exostosin_GT47"/>
</dbReference>
<keyword evidence="3" id="KW-0328">Glycosyltransferase</keyword>
<protein>
    <submittedName>
        <fullName evidence="3">Putative xyloglucan galactosyltransferase KATAMARI1-like</fullName>
    </submittedName>
</protein>
<keyword evidence="4" id="KW-1185">Reference proteome</keyword>
<sequence length="235" mass="26686">MNWKQLQADIDESTVLTGTKHQQHRDAVVSSKIETQRLENAAKSPATRPSLLVYIYDVPSMFTTDLLHCAINNTDNGYQRTEDRFTSTTHSGDDVTSVVTSLEVLFHRRLLSSKYLTSDATKADVLFIPFYASLACNCRSGINVTVADLHSQLWQFVDQTLPYFRNGKPSRPHFMVLGKPERYHWTKICPLLRDKEHTSNIIFISPDRENNVELRKYAGRGTSQIIVAPTQLTSP</sequence>
<comment type="caution">
    <text evidence="3">The sequence shown here is derived from an EMBL/GenBank/DDBJ whole genome shotgun (WGS) entry which is preliminary data.</text>
</comment>
<dbReference type="Proteomes" id="UP000230750">
    <property type="component" value="Unassembled WGS sequence"/>
</dbReference>